<accession>A0A0D7ALQ7</accession>
<evidence type="ECO:0000259" key="9">
    <source>
        <dbReference type="Pfam" id="PF01077"/>
    </source>
</evidence>
<dbReference type="GO" id="GO:0020037">
    <property type="term" value="F:heme binding"/>
    <property type="evidence" value="ECO:0007669"/>
    <property type="project" value="InterPro"/>
</dbReference>
<dbReference type="Proteomes" id="UP000054144">
    <property type="component" value="Unassembled WGS sequence"/>
</dbReference>
<feature type="domain" description="Nitrite/sulphite reductase 4Fe-4S" evidence="9">
    <location>
        <begin position="21"/>
        <end position="180"/>
    </location>
</feature>
<keyword evidence="4" id="KW-0004">4Fe-4S</keyword>
<evidence type="ECO:0000259" key="10">
    <source>
        <dbReference type="Pfam" id="PF03460"/>
    </source>
</evidence>
<gene>
    <name evidence="11" type="ORF">FISHEDRAFT_35111</name>
</gene>
<protein>
    <submittedName>
        <fullName evidence="11">Uncharacterized protein</fullName>
    </submittedName>
</protein>
<dbReference type="PANTHER" id="PTHR11493:SF47">
    <property type="entry name" value="SULFITE REDUCTASE [NADPH] SUBUNIT BETA"/>
    <property type="match status" value="1"/>
</dbReference>
<evidence type="ECO:0000256" key="7">
    <source>
        <dbReference type="ARBA" id="ARBA00023004"/>
    </source>
</evidence>
<evidence type="ECO:0000256" key="6">
    <source>
        <dbReference type="ARBA" id="ARBA00023002"/>
    </source>
</evidence>
<dbReference type="Pfam" id="PF03460">
    <property type="entry name" value="NIR_SIR_ferr"/>
    <property type="match status" value="1"/>
</dbReference>
<comment type="cofactor">
    <cofactor evidence="2">
        <name>[4Fe-4S] cluster</name>
        <dbReference type="ChEBI" id="CHEBI:49883"/>
    </cofactor>
</comment>
<dbReference type="GO" id="GO:0051539">
    <property type="term" value="F:4 iron, 4 sulfur cluster binding"/>
    <property type="evidence" value="ECO:0007669"/>
    <property type="project" value="UniProtKB-KW"/>
</dbReference>
<sequence length="313" mass="34944">KLHRQVHEFSKQVSEHLISRTMAYHEIWLDGDDINALKESGKGKMQLVAGGALQDFEPSYGEFYLPRKFKIAVAVPPTNDVDVFTSYIAIVNAQGELEGSNVSVSGGMGVINANKETYPRLGNVIGFCTIEQGRHVAEAVVKVQRDNGNCADHKNARLKHTIDWMGLDTFKAEVEQVLGFQLQPAWPYTFDRWHVGEDGRHHFMMYIENGTVQDEANCRDFKTCLREIAKTHKGPFRTTTNQHLMLSDIPSGDVQQIKALLAKYGLDNLNHTGLRLSSSACVAFSICGLAMAESERCLPLLIDEVEKICECCV</sequence>
<organism evidence="11 12">
    <name type="scientific">Fistulina hepatica ATCC 64428</name>
    <dbReference type="NCBI Taxonomy" id="1128425"/>
    <lineage>
        <taxon>Eukaryota</taxon>
        <taxon>Fungi</taxon>
        <taxon>Dikarya</taxon>
        <taxon>Basidiomycota</taxon>
        <taxon>Agaricomycotina</taxon>
        <taxon>Agaricomycetes</taxon>
        <taxon>Agaricomycetidae</taxon>
        <taxon>Agaricales</taxon>
        <taxon>Fistulinaceae</taxon>
        <taxon>Fistulina</taxon>
    </lineage>
</organism>
<keyword evidence="8" id="KW-0411">Iron-sulfur</keyword>
<dbReference type="AlphaFoldDB" id="A0A0D7ALQ7"/>
<proteinExistence type="inferred from homology"/>
<dbReference type="EMBL" id="KN881642">
    <property type="protein sequence ID" value="KIY52527.1"/>
    <property type="molecule type" value="Genomic_DNA"/>
</dbReference>
<evidence type="ECO:0000313" key="12">
    <source>
        <dbReference type="Proteomes" id="UP000054144"/>
    </source>
</evidence>
<dbReference type="InterPro" id="IPR006067">
    <property type="entry name" value="NO2/SO3_Rdtase_4Fe4S_dom"/>
</dbReference>
<evidence type="ECO:0000256" key="2">
    <source>
        <dbReference type="ARBA" id="ARBA00001966"/>
    </source>
</evidence>
<evidence type="ECO:0000313" key="11">
    <source>
        <dbReference type="EMBL" id="KIY52527.1"/>
    </source>
</evidence>
<keyword evidence="12" id="KW-1185">Reference proteome</keyword>
<dbReference type="SUPFAM" id="SSF55124">
    <property type="entry name" value="Nitrite/Sulfite reductase N-terminal domain-like"/>
    <property type="match status" value="1"/>
</dbReference>
<dbReference type="InterPro" id="IPR045854">
    <property type="entry name" value="NO2/SO3_Rdtase_4Fe4S_sf"/>
</dbReference>
<evidence type="ECO:0000256" key="5">
    <source>
        <dbReference type="ARBA" id="ARBA00022723"/>
    </source>
</evidence>
<feature type="domain" description="Nitrite/Sulfite reductase ferredoxin-like" evidence="10">
    <location>
        <begin position="198"/>
        <end position="263"/>
    </location>
</feature>
<dbReference type="Gene3D" id="3.30.413.10">
    <property type="entry name" value="Sulfite Reductase Hemoprotein, domain 1"/>
    <property type="match status" value="1"/>
</dbReference>
<dbReference type="InterPro" id="IPR005117">
    <property type="entry name" value="NiRdtase/SiRdtase_haem-b_fer"/>
</dbReference>
<dbReference type="GO" id="GO:0046872">
    <property type="term" value="F:metal ion binding"/>
    <property type="evidence" value="ECO:0007669"/>
    <property type="project" value="UniProtKB-KW"/>
</dbReference>
<evidence type="ECO:0000256" key="1">
    <source>
        <dbReference type="ARBA" id="ARBA00001929"/>
    </source>
</evidence>
<keyword evidence="5" id="KW-0479">Metal-binding</keyword>
<dbReference type="SUPFAM" id="SSF56014">
    <property type="entry name" value="Nitrite and sulphite reductase 4Fe-4S domain-like"/>
    <property type="match status" value="2"/>
</dbReference>
<feature type="non-terminal residue" evidence="11">
    <location>
        <position position="1"/>
    </location>
</feature>
<comment type="similarity">
    <text evidence="3">Belongs to the nitrite and sulfite reductase 4Fe-4S domain family.</text>
</comment>
<evidence type="ECO:0000256" key="8">
    <source>
        <dbReference type="ARBA" id="ARBA00023014"/>
    </source>
</evidence>
<dbReference type="GO" id="GO:0009337">
    <property type="term" value="C:sulfite reductase complex (NADPH)"/>
    <property type="evidence" value="ECO:0007669"/>
    <property type="project" value="TreeGrafter"/>
</dbReference>
<comment type="cofactor">
    <cofactor evidence="1">
        <name>siroheme</name>
        <dbReference type="ChEBI" id="CHEBI:60052"/>
    </cofactor>
</comment>
<dbReference type="InterPro" id="IPR045169">
    <property type="entry name" value="NO2/SO3_Rdtase_4Fe4S_prot"/>
</dbReference>
<dbReference type="Pfam" id="PF01077">
    <property type="entry name" value="NIR_SIR"/>
    <property type="match status" value="1"/>
</dbReference>
<dbReference type="GO" id="GO:0050311">
    <property type="term" value="F:sulfite reductase (ferredoxin) activity"/>
    <property type="evidence" value="ECO:0007669"/>
    <property type="project" value="TreeGrafter"/>
</dbReference>
<reference evidence="11 12" key="1">
    <citation type="journal article" date="2015" name="Fungal Genet. Biol.">
        <title>Evolution of novel wood decay mechanisms in Agaricales revealed by the genome sequences of Fistulina hepatica and Cylindrobasidium torrendii.</title>
        <authorList>
            <person name="Floudas D."/>
            <person name="Held B.W."/>
            <person name="Riley R."/>
            <person name="Nagy L.G."/>
            <person name="Koehler G."/>
            <person name="Ransdell A.S."/>
            <person name="Younus H."/>
            <person name="Chow J."/>
            <person name="Chiniquy J."/>
            <person name="Lipzen A."/>
            <person name="Tritt A."/>
            <person name="Sun H."/>
            <person name="Haridas S."/>
            <person name="LaButti K."/>
            <person name="Ohm R.A."/>
            <person name="Kues U."/>
            <person name="Blanchette R.A."/>
            <person name="Grigoriev I.V."/>
            <person name="Minto R.E."/>
            <person name="Hibbett D.S."/>
        </authorList>
    </citation>
    <scope>NUCLEOTIDE SEQUENCE [LARGE SCALE GENOMIC DNA]</scope>
    <source>
        <strain evidence="11 12">ATCC 64428</strain>
    </source>
</reference>
<name>A0A0D7ALQ7_9AGAR</name>
<evidence type="ECO:0000256" key="4">
    <source>
        <dbReference type="ARBA" id="ARBA00022485"/>
    </source>
</evidence>
<keyword evidence="6" id="KW-0560">Oxidoreductase</keyword>
<dbReference type="InterPro" id="IPR036136">
    <property type="entry name" value="Nit/Sulf_reduc_fer-like_dom_sf"/>
</dbReference>
<evidence type="ECO:0000256" key="3">
    <source>
        <dbReference type="ARBA" id="ARBA00010429"/>
    </source>
</evidence>
<dbReference type="GO" id="GO:0016002">
    <property type="term" value="F:sulfite reductase activity"/>
    <property type="evidence" value="ECO:0007669"/>
    <property type="project" value="TreeGrafter"/>
</dbReference>
<dbReference type="OrthoDB" id="1688044at2759"/>
<dbReference type="GO" id="GO:0000103">
    <property type="term" value="P:sulfate assimilation"/>
    <property type="evidence" value="ECO:0007669"/>
    <property type="project" value="TreeGrafter"/>
</dbReference>
<dbReference type="PANTHER" id="PTHR11493">
    <property type="entry name" value="SULFITE REDUCTASE [NADPH] SUBUNIT BETA-RELATED"/>
    <property type="match status" value="1"/>
</dbReference>
<keyword evidence="7" id="KW-0408">Iron</keyword>